<name>A0A4U0UVI0_9PEZI</name>
<feature type="chain" id="PRO_5021011694" description="Osmotin, thaumatin-like protein" evidence="1">
    <location>
        <begin position="18"/>
        <end position="201"/>
    </location>
</feature>
<reference evidence="2 3" key="1">
    <citation type="submission" date="2017-03" db="EMBL/GenBank/DDBJ databases">
        <title>Genomes of endolithic fungi from Antarctica.</title>
        <authorList>
            <person name="Coleine C."/>
            <person name="Masonjones S."/>
            <person name="Stajich J.E."/>
        </authorList>
    </citation>
    <scope>NUCLEOTIDE SEQUENCE [LARGE SCALE GENOMIC DNA]</scope>
    <source>
        <strain evidence="2 3">CCFEE 5311</strain>
    </source>
</reference>
<dbReference type="STRING" id="329885.A0A4U0UVI0"/>
<evidence type="ECO:0000256" key="1">
    <source>
        <dbReference type="SAM" id="SignalP"/>
    </source>
</evidence>
<keyword evidence="1" id="KW-0732">Signal</keyword>
<dbReference type="Proteomes" id="UP000310066">
    <property type="component" value="Unassembled WGS sequence"/>
</dbReference>
<dbReference type="EMBL" id="NAJP01000035">
    <property type="protein sequence ID" value="TKA40100.1"/>
    <property type="molecule type" value="Genomic_DNA"/>
</dbReference>
<comment type="caution">
    <text evidence="2">The sequence shown here is derived from an EMBL/GenBank/DDBJ whole genome shotgun (WGS) entry which is preliminary data.</text>
</comment>
<evidence type="ECO:0008006" key="4">
    <source>
        <dbReference type="Google" id="ProtNLM"/>
    </source>
</evidence>
<gene>
    <name evidence="2" type="ORF">B0A54_08888</name>
</gene>
<evidence type="ECO:0000313" key="3">
    <source>
        <dbReference type="Proteomes" id="UP000310066"/>
    </source>
</evidence>
<sequence length="201" mass="21349">MHAFTLVAASFAARAQAVPHALSHPNHHHHHHAARSTTLAPRDDTTFELTVHNNCTNSKTFGLYQITPAFEMLQMSHPTVIESGSSSCIQAPFTASGMRLSGTADQGCDGQWAAQTLFEFGYSTYLEMTGTAYDLSVMAGSAPEGIAAYPGTTLCESKVCDASGCSLAEAWTTPQQVGGGSPADTVCYQGVQDFHVVFCPQ</sequence>
<dbReference type="AlphaFoldDB" id="A0A4U0UVI0"/>
<accession>A0A4U0UVI0</accession>
<protein>
    <recommendedName>
        <fullName evidence="4">Osmotin, thaumatin-like protein</fullName>
    </recommendedName>
</protein>
<organism evidence="2 3">
    <name type="scientific">Friedmanniomyces endolithicus</name>
    <dbReference type="NCBI Taxonomy" id="329885"/>
    <lineage>
        <taxon>Eukaryota</taxon>
        <taxon>Fungi</taxon>
        <taxon>Dikarya</taxon>
        <taxon>Ascomycota</taxon>
        <taxon>Pezizomycotina</taxon>
        <taxon>Dothideomycetes</taxon>
        <taxon>Dothideomycetidae</taxon>
        <taxon>Mycosphaerellales</taxon>
        <taxon>Teratosphaeriaceae</taxon>
        <taxon>Friedmanniomyces</taxon>
    </lineage>
</organism>
<proteinExistence type="predicted"/>
<dbReference type="OrthoDB" id="3838727at2759"/>
<evidence type="ECO:0000313" key="2">
    <source>
        <dbReference type="EMBL" id="TKA40100.1"/>
    </source>
</evidence>
<feature type="signal peptide" evidence="1">
    <location>
        <begin position="1"/>
        <end position="17"/>
    </location>
</feature>